<accession>A0A1H4TGG0</accession>
<evidence type="ECO:0000313" key="2">
    <source>
        <dbReference type="Proteomes" id="UP000182409"/>
    </source>
</evidence>
<organism evidence="1 2">
    <name type="scientific">Terriglobus roseus</name>
    <dbReference type="NCBI Taxonomy" id="392734"/>
    <lineage>
        <taxon>Bacteria</taxon>
        <taxon>Pseudomonadati</taxon>
        <taxon>Acidobacteriota</taxon>
        <taxon>Terriglobia</taxon>
        <taxon>Terriglobales</taxon>
        <taxon>Acidobacteriaceae</taxon>
        <taxon>Terriglobus</taxon>
    </lineage>
</organism>
<name>A0A1H4TGG0_9BACT</name>
<gene>
    <name evidence="1" type="ORF">SAMN05443244_3746</name>
</gene>
<sequence length="130" mass="13588">MHSKYGFISSEDVVILNASEVEGLELAGGATNARGGAPTWRCRQTNAGSSTALELRCVSLRRTRERSRYRVRKDLIAIALGCVPTGSMVKSSGPFVSRVRITATSLPPESATSSTGCPADSAMAVGCGPV</sequence>
<dbReference type="Proteomes" id="UP000182409">
    <property type="component" value="Unassembled WGS sequence"/>
</dbReference>
<dbReference type="EMBL" id="FNSD01000001">
    <property type="protein sequence ID" value="SEC55457.1"/>
    <property type="molecule type" value="Genomic_DNA"/>
</dbReference>
<reference evidence="1 2" key="1">
    <citation type="submission" date="2016-10" db="EMBL/GenBank/DDBJ databases">
        <authorList>
            <person name="de Groot N.N."/>
        </authorList>
    </citation>
    <scope>NUCLEOTIDE SEQUENCE [LARGE SCALE GENOMIC DNA]</scope>
    <source>
        <strain evidence="1 2">AB35.6</strain>
    </source>
</reference>
<protein>
    <submittedName>
        <fullName evidence="1">Uncharacterized protein</fullName>
    </submittedName>
</protein>
<proteinExistence type="predicted"/>
<evidence type="ECO:0000313" key="1">
    <source>
        <dbReference type="EMBL" id="SEC55457.1"/>
    </source>
</evidence>
<dbReference type="AlphaFoldDB" id="A0A1H4TGG0"/>